<organism evidence="1 2">
    <name type="scientific">Gossypium australe</name>
    <dbReference type="NCBI Taxonomy" id="47621"/>
    <lineage>
        <taxon>Eukaryota</taxon>
        <taxon>Viridiplantae</taxon>
        <taxon>Streptophyta</taxon>
        <taxon>Embryophyta</taxon>
        <taxon>Tracheophyta</taxon>
        <taxon>Spermatophyta</taxon>
        <taxon>Magnoliopsida</taxon>
        <taxon>eudicotyledons</taxon>
        <taxon>Gunneridae</taxon>
        <taxon>Pentapetalae</taxon>
        <taxon>rosids</taxon>
        <taxon>malvids</taxon>
        <taxon>Malvales</taxon>
        <taxon>Malvaceae</taxon>
        <taxon>Malvoideae</taxon>
        <taxon>Gossypium</taxon>
    </lineage>
</organism>
<keyword evidence="1" id="KW-0675">Receptor</keyword>
<keyword evidence="2" id="KW-1185">Reference proteome</keyword>
<evidence type="ECO:0000313" key="2">
    <source>
        <dbReference type="Proteomes" id="UP000325315"/>
    </source>
</evidence>
<gene>
    <name evidence="1" type="ORF">EPI10_001269</name>
</gene>
<sequence>MSRLRWYRSDPSHIISRTEIEIQHDMTYSEEPIRILAREYFGNGMVSKQPHGARRSYEKIVP</sequence>
<evidence type="ECO:0000313" key="1">
    <source>
        <dbReference type="EMBL" id="KAA3466155.1"/>
    </source>
</evidence>
<accession>A0A5B6VAH5</accession>
<dbReference type="OrthoDB" id="998593at2759"/>
<dbReference type="EMBL" id="SMMG02000007">
    <property type="protein sequence ID" value="KAA3466155.1"/>
    <property type="molecule type" value="Genomic_DNA"/>
</dbReference>
<comment type="caution">
    <text evidence="1">The sequence shown here is derived from an EMBL/GenBank/DDBJ whole genome shotgun (WGS) entry which is preliminary data.</text>
</comment>
<proteinExistence type="predicted"/>
<name>A0A5B6VAH5_9ROSI</name>
<reference evidence="2" key="1">
    <citation type="journal article" date="2019" name="Plant Biotechnol. J.">
        <title>Genome sequencing of the Australian wild diploid species Gossypium australe highlights disease resistance and delayed gland morphogenesis.</title>
        <authorList>
            <person name="Cai Y."/>
            <person name="Cai X."/>
            <person name="Wang Q."/>
            <person name="Wang P."/>
            <person name="Zhang Y."/>
            <person name="Cai C."/>
            <person name="Xu Y."/>
            <person name="Wang K."/>
            <person name="Zhou Z."/>
            <person name="Wang C."/>
            <person name="Geng S."/>
            <person name="Li B."/>
            <person name="Dong Q."/>
            <person name="Hou Y."/>
            <person name="Wang H."/>
            <person name="Ai P."/>
            <person name="Liu Z."/>
            <person name="Yi F."/>
            <person name="Sun M."/>
            <person name="An G."/>
            <person name="Cheng J."/>
            <person name="Zhang Y."/>
            <person name="Shi Q."/>
            <person name="Xie Y."/>
            <person name="Shi X."/>
            <person name="Chang Y."/>
            <person name="Huang F."/>
            <person name="Chen Y."/>
            <person name="Hong S."/>
            <person name="Mi L."/>
            <person name="Sun Q."/>
            <person name="Zhang L."/>
            <person name="Zhou B."/>
            <person name="Peng R."/>
            <person name="Zhang X."/>
            <person name="Liu F."/>
        </authorList>
    </citation>
    <scope>NUCLEOTIDE SEQUENCE [LARGE SCALE GENOMIC DNA]</scope>
    <source>
        <strain evidence="2">cv. PA1801</strain>
    </source>
</reference>
<dbReference type="AlphaFoldDB" id="A0A5B6VAH5"/>
<dbReference type="Proteomes" id="UP000325315">
    <property type="component" value="Unassembled WGS sequence"/>
</dbReference>
<keyword evidence="1" id="KW-0808">Transferase</keyword>
<protein>
    <submittedName>
        <fullName evidence="1">Receptor-like protein kinase</fullName>
    </submittedName>
</protein>
<dbReference type="GO" id="GO:0016301">
    <property type="term" value="F:kinase activity"/>
    <property type="evidence" value="ECO:0007669"/>
    <property type="project" value="UniProtKB-KW"/>
</dbReference>
<keyword evidence="1" id="KW-0418">Kinase</keyword>